<organism evidence="2 3">
    <name type="scientific">Noviluteimonas lactosilytica</name>
    <dbReference type="NCBI Taxonomy" id="2888523"/>
    <lineage>
        <taxon>Bacteria</taxon>
        <taxon>Pseudomonadati</taxon>
        <taxon>Pseudomonadota</taxon>
        <taxon>Gammaproteobacteria</taxon>
        <taxon>Lysobacterales</taxon>
        <taxon>Lysobacteraceae</taxon>
        <taxon>Noviluteimonas</taxon>
    </lineage>
</organism>
<protein>
    <submittedName>
        <fullName evidence="2">DUF2785 domain-containing protein</fullName>
    </submittedName>
</protein>
<feature type="signal peptide" evidence="1">
    <location>
        <begin position="1"/>
        <end position="21"/>
    </location>
</feature>
<evidence type="ECO:0000313" key="3">
    <source>
        <dbReference type="Proteomes" id="UP001165293"/>
    </source>
</evidence>
<dbReference type="Proteomes" id="UP001165293">
    <property type="component" value="Unassembled WGS sequence"/>
</dbReference>
<dbReference type="RefSeq" id="WP_230525843.1">
    <property type="nucleotide sequence ID" value="NZ_JAJGAK010000001.1"/>
</dbReference>
<accession>A0ABS8JF37</accession>
<sequence length="296" mass="32588">MHRLLAVVVLCAASALAPAFAACPPDGQTRESLEGLKVLKWTVPDAAERQVLAEHLIDCLGDPDPAMRDGIAYEALAHWMRADAFDELAMRSLRDKLFAALQADDPDGFRRPFAALVLSEVARTDRVKPWMTPEERGAMVEAASRYMASIDDYRGFDDQAGWRHGVAHGSDWLMQLAMNPALDRGQLDRILAAVATQVVPSAPHAYVFGEPGRLARPVLFIAKRGLHTPAEWEAWMTSFAPKLGEAKLAYVDEGWLARRHDLLAFLTALYLEADRSDDPQLQAIEPAIVAGLKTVP</sequence>
<gene>
    <name evidence="2" type="ORF">LK996_03945</name>
</gene>
<evidence type="ECO:0000313" key="2">
    <source>
        <dbReference type="EMBL" id="MCC8362225.1"/>
    </source>
</evidence>
<dbReference type="PROSITE" id="PS51257">
    <property type="entry name" value="PROKAR_LIPOPROTEIN"/>
    <property type="match status" value="1"/>
</dbReference>
<dbReference type="Pfam" id="PF10978">
    <property type="entry name" value="DUF2785"/>
    <property type="match status" value="1"/>
</dbReference>
<keyword evidence="3" id="KW-1185">Reference proteome</keyword>
<dbReference type="EMBL" id="JAJGAK010000001">
    <property type="protein sequence ID" value="MCC8362225.1"/>
    <property type="molecule type" value="Genomic_DNA"/>
</dbReference>
<evidence type="ECO:0000256" key="1">
    <source>
        <dbReference type="SAM" id="SignalP"/>
    </source>
</evidence>
<reference evidence="2" key="1">
    <citation type="submission" date="2021-10" db="EMBL/GenBank/DDBJ databases">
        <authorList>
            <person name="Lyu M."/>
            <person name="Wang X."/>
            <person name="Meng X."/>
            <person name="Xu K."/>
        </authorList>
    </citation>
    <scope>NUCLEOTIDE SEQUENCE</scope>
    <source>
        <strain evidence="2">A6</strain>
    </source>
</reference>
<keyword evidence="1" id="KW-0732">Signal</keyword>
<proteinExistence type="predicted"/>
<name>A0ABS8JF37_9GAMM</name>
<feature type="chain" id="PRO_5045843532" evidence="1">
    <location>
        <begin position="22"/>
        <end position="296"/>
    </location>
</feature>
<dbReference type="InterPro" id="IPR021247">
    <property type="entry name" value="DUF2785"/>
</dbReference>
<comment type="caution">
    <text evidence="2">The sequence shown here is derived from an EMBL/GenBank/DDBJ whole genome shotgun (WGS) entry which is preliminary data.</text>
</comment>